<keyword evidence="1" id="KW-1133">Transmembrane helix</keyword>
<keyword evidence="3" id="KW-1185">Reference proteome</keyword>
<dbReference type="Proteomes" id="UP001176021">
    <property type="component" value="Unassembled WGS sequence"/>
</dbReference>
<protein>
    <recommendedName>
        <fullName evidence="4">Zinc ribbon domain-containing protein</fullName>
    </recommendedName>
</protein>
<evidence type="ECO:0008006" key="4">
    <source>
        <dbReference type="Google" id="ProtNLM"/>
    </source>
</evidence>
<feature type="transmembrane region" description="Helical" evidence="1">
    <location>
        <begin position="6"/>
        <end position="23"/>
    </location>
</feature>
<accession>A0ABT8QXH2</accession>
<keyword evidence="1" id="KW-0472">Membrane</keyword>
<name>A0ABT8QXH2_9FIRM</name>
<evidence type="ECO:0000313" key="3">
    <source>
        <dbReference type="Proteomes" id="UP001176021"/>
    </source>
</evidence>
<dbReference type="RefSeq" id="WP_302050395.1">
    <property type="nucleotide sequence ID" value="NZ_JAMJEV010000045.1"/>
</dbReference>
<sequence>MEWIILWALNILVLYLVIVFAINNSHLRCLKGWLEQMNHTIEELQSDVRDIKKYLATGKNENDESEQVLRKSDLDPNAEEECPGCGILVPVKEIVCPHCELKLSD</sequence>
<reference evidence="2" key="1">
    <citation type="submission" date="2022-05" db="EMBL/GenBank/DDBJ databases">
        <title>Expanded diversity of anoxic marine methylotrophy in a Black Sea sulfate reducing microorganism.</title>
        <authorList>
            <person name="Fischer P.Q."/>
            <person name="Stams A.J.M."/>
            <person name="Villanueva L."/>
            <person name="Sousa D.Z."/>
        </authorList>
    </citation>
    <scope>NUCLEOTIDE SEQUENCE</scope>
    <source>
        <strain evidence="2">P130</strain>
    </source>
</reference>
<organism evidence="2 3">
    <name type="scientific">Desulfosporosinus nitroreducens</name>
    <dbReference type="NCBI Taxonomy" id="2018668"/>
    <lineage>
        <taxon>Bacteria</taxon>
        <taxon>Bacillati</taxon>
        <taxon>Bacillota</taxon>
        <taxon>Clostridia</taxon>
        <taxon>Eubacteriales</taxon>
        <taxon>Desulfitobacteriaceae</taxon>
        <taxon>Desulfosporosinus</taxon>
    </lineage>
</organism>
<proteinExistence type="predicted"/>
<dbReference type="EMBL" id="JAMJEV010000045">
    <property type="protein sequence ID" value="MDO0826047.1"/>
    <property type="molecule type" value="Genomic_DNA"/>
</dbReference>
<gene>
    <name evidence="2" type="ORF">M8H41_25025</name>
</gene>
<evidence type="ECO:0000256" key="1">
    <source>
        <dbReference type="SAM" id="Phobius"/>
    </source>
</evidence>
<evidence type="ECO:0000313" key="2">
    <source>
        <dbReference type="EMBL" id="MDO0826047.1"/>
    </source>
</evidence>
<comment type="caution">
    <text evidence="2">The sequence shown here is derived from an EMBL/GenBank/DDBJ whole genome shotgun (WGS) entry which is preliminary data.</text>
</comment>
<keyword evidence="1" id="KW-0812">Transmembrane</keyword>